<reference evidence="2" key="1">
    <citation type="journal article" date="2013" name="Genome Announc.">
        <title>Draft genome sequence of the ascomycete Phaeoacremonium aleophilum strain UCR-PA7, a causal agent of the esca disease complex in grapevines.</title>
        <authorList>
            <person name="Blanco-Ulate B."/>
            <person name="Rolshausen P."/>
            <person name="Cantu D."/>
        </authorList>
    </citation>
    <scope>NUCLEOTIDE SEQUENCE [LARGE SCALE GENOMIC DNA]</scope>
    <source>
        <strain evidence="2">UCR-PA7</strain>
    </source>
</reference>
<dbReference type="InterPro" id="IPR036928">
    <property type="entry name" value="AS_sf"/>
</dbReference>
<gene>
    <name evidence="1" type="ORF">UCRPA7_3787</name>
</gene>
<dbReference type="EMBL" id="KB933061">
    <property type="protein sequence ID" value="EOO00811.1"/>
    <property type="molecule type" value="Genomic_DNA"/>
</dbReference>
<dbReference type="AlphaFoldDB" id="R8BN88"/>
<dbReference type="Gene3D" id="3.90.1300.10">
    <property type="entry name" value="Amidase signature (AS) domain"/>
    <property type="match status" value="1"/>
</dbReference>
<dbReference type="KEGG" id="tmn:UCRPA7_3787"/>
<proteinExistence type="predicted"/>
<name>R8BN88_PHAM7</name>
<keyword evidence="2" id="KW-1185">Reference proteome</keyword>
<evidence type="ECO:0000313" key="1">
    <source>
        <dbReference type="EMBL" id="EOO00811.1"/>
    </source>
</evidence>
<dbReference type="GeneID" id="19324169"/>
<sequence>MGPGFVKHVASLHGVQVKSLEELVNFNRHHPELSYAERNAAQRYLESAINQHLTEEEYRAALLEAKEIAIDNGIIETLNKYKLDALVLPAWTEMSIYAAWAQAPTGTVPLGKYRQGKPYGLGFVARRFDDGKLLQIMKLYESTFPPRLIPERMRWRRWERILPRKYLGKFS</sequence>
<organism evidence="1 2">
    <name type="scientific">Phaeoacremonium minimum (strain UCR-PA7)</name>
    <name type="common">Esca disease fungus</name>
    <name type="synonym">Togninia minima</name>
    <dbReference type="NCBI Taxonomy" id="1286976"/>
    <lineage>
        <taxon>Eukaryota</taxon>
        <taxon>Fungi</taxon>
        <taxon>Dikarya</taxon>
        <taxon>Ascomycota</taxon>
        <taxon>Pezizomycotina</taxon>
        <taxon>Sordariomycetes</taxon>
        <taxon>Sordariomycetidae</taxon>
        <taxon>Togniniales</taxon>
        <taxon>Togniniaceae</taxon>
        <taxon>Phaeoacremonium</taxon>
    </lineage>
</organism>
<dbReference type="OrthoDB" id="5215907at2759"/>
<evidence type="ECO:0000313" key="2">
    <source>
        <dbReference type="Proteomes" id="UP000014074"/>
    </source>
</evidence>
<dbReference type="RefSeq" id="XP_007914511.1">
    <property type="nucleotide sequence ID" value="XM_007916320.1"/>
</dbReference>
<dbReference type="SUPFAM" id="SSF75304">
    <property type="entry name" value="Amidase signature (AS) enzymes"/>
    <property type="match status" value="1"/>
</dbReference>
<dbReference type="PANTHER" id="PTHR42678:SF34">
    <property type="entry name" value="OS04G0183300 PROTEIN"/>
    <property type="match status" value="1"/>
</dbReference>
<dbReference type="PANTHER" id="PTHR42678">
    <property type="entry name" value="AMIDASE"/>
    <property type="match status" value="1"/>
</dbReference>
<dbReference type="Proteomes" id="UP000014074">
    <property type="component" value="Unassembled WGS sequence"/>
</dbReference>
<protein>
    <submittedName>
        <fullName evidence="1">Putative amidase family protein</fullName>
    </submittedName>
</protein>
<dbReference type="HOGENOM" id="CLU_1695913_0_0_1"/>
<accession>R8BN88</accession>